<dbReference type="Pfam" id="PF23568">
    <property type="entry name" value="ARM_LIN"/>
    <property type="match status" value="1"/>
</dbReference>
<sequence>MASLHELLSKEGFLKKNSRNSRPSKTKSLAVTDESITLPIYICHDRKSVEFPRQKPKNKSLLTDGYSSALSSKRLGSKSRRSSSNITRSSIMPDRSGLKDGLAIDDVAVRAVISILSGYVGRFLKDESFRETVREKCYSCMAGRRDSCRSEIMERLELGIESIERLVENQATSRSELMMNTVQNSIKLLSIVASLNSSTSKNGFTCGVPNSHLSASAQLYLSIVYKLEKSDRTSARHLLQVFCDSPFLARTLLLPDLWEKFFMPHLLHLKVWYNNEIESITDLEFNEKEERTRALSKVYDRRMDAGTKQFALYYKEWLKADVAKAPPLPSVPLPSMPSKQFSKRRSSPSFDLQSPITKNLINDLAFNTCRYRSIFGPANDYERRAQSIDIGNVDRRDVLKDVWDSKKEQQSGKGNQWRRSSQIYEKPKDEARNETKKLDYLSFFSCQSKPENAFIHRSQVTSNGIFRQEKNELRPSNLRTSIAAVCTSDNLNDCEVAIRVVSKAWLDSHGDPIVEASISEAPVIEGMLEVLFTSKDDEILELTISVLAELVSRNQVNRQIILNSDPQLEIFMRLLRSSSLFLKSSVLLYLLKPQAKQMLSADWIPLVLRVLEFGEQLQTLFTIQCSPQVAAFYLLRQLLTGFDDDRNKENARKVVSLGGLSLLVRRLDVGDHSERSDAVVFMTCCIQADGKCRYYLANHVKLSSILELLMVGNQNQSSGHALSLLTELLCLSRRSQITEFLIRLKSDEQGLNAMHILLVYLQRAPPEQRPLIAAVLLQLDLLVDHGHYSLYREEAVDAIIGALDCKTSSEKMQEQTARALIILGGHFSYTGESSTEKWLLKQAGFNDILGDSFHGEKIIRDDMFTLSEEDNATKEWQRKVTTALLLSGSNRLLTALSESLVKGLPCLARVSLITIAWMSSSMKFIEDASLHSLARSILALPLLETLNYDRQVEERVLASLSLRNLVQNTECLSKYLRSETDFIGHLRQLSLVTQSAEELLSIATSSINHRHIKLDSIPKLKRELKEF</sequence>
<dbReference type="Gene3D" id="1.25.10.10">
    <property type="entry name" value="Leucine-rich Repeat Variant"/>
    <property type="match status" value="1"/>
</dbReference>
<feature type="region of interest" description="Disordered" evidence="1">
    <location>
        <begin position="329"/>
        <end position="350"/>
    </location>
</feature>
<feature type="compositionally biased region" description="Polar residues" evidence="1">
    <location>
        <begin position="411"/>
        <end position="423"/>
    </location>
</feature>
<dbReference type="PANTHER" id="PTHR35549:SF3">
    <property type="entry name" value="E3 UBIQUITIN-PROTEIN LIGASE LIN"/>
    <property type="match status" value="1"/>
</dbReference>
<dbReference type="EMBL" id="JBBNAF010000004">
    <property type="protein sequence ID" value="KAK9152412.1"/>
    <property type="molecule type" value="Genomic_DNA"/>
</dbReference>
<evidence type="ECO:0000256" key="1">
    <source>
        <dbReference type="SAM" id="MobiDB-lite"/>
    </source>
</evidence>
<dbReference type="InterPro" id="IPR016024">
    <property type="entry name" value="ARM-type_fold"/>
</dbReference>
<dbReference type="InterPro" id="IPR011989">
    <property type="entry name" value="ARM-like"/>
</dbReference>
<dbReference type="Proteomes" id="UP001420932">
    <property type="component" value="Unassembled WGS sequence"/>
</dbReference>
<keyword evidence="6" id="KW-1185">Reference proteome</keyword>
<accession>A0AAP0KH20</accession>
<dbReference type="InterPro" id="IPR055566">
    <property type="entry name" value="ARM_LIN"/>
</dbReference>
<name>A0AAP0KH20_9MAGN</name>
<dbReference type="Pfam" id="PF23654">
    <property type="entry name" value="ARM_LIN_2nd"/>
    <property type="match status" value="1"/>
</dbReference>
<dbReference type="AlphaFoldDB" id="A0AAP0KH20"/>
<proteinExistence type="predicted"/>
<dbReference type="InterPro" id="IPR056514">
    <property type="entry name" value="ARM_LIN_2nd"/>
</dbReference>
<evidence type="ECO:0000259" key="3">
    <source>
        <dbReference type="Pfam" id="PF23628"/>
    </source>
</evidence>
<feature type="region of interest" description="Disordered" evidence="1">
    <location>
        <begin position="72"/>
        <end position="92"/>
    </location>
</feature>
<gene>
    <name evidence="5" type="ORF">Syun_010721</name>
</gene>
<evidence type="ECO:0000313" key="5">
    <source>
        <dbReference type="EMBL" id="KAK9152412.1"/>
    </source>
</evidence>
<dbReference type="PANTHER" id="PTHR35549">
    <property type="entry name" value="OS04G0584500 PROTEIN"/>
    <property type="match status" value="1"/>
</dbReference>
<evidence type="ECO:0000259" key="4">
    <source>
        <dbReference type="Pfam" id="PF23654"/>
    </source>
</evidence>
<feature type="domain" description="Putative E3 ubiquitin-protein ligase LIN N-terminal" evidence="2">
    <location>
        <begin position="107"/>
        <end position="335"/>
    </location>
</feature>
<dbReference type="InterPro" id="IPR056512">
    <property type="entry name" value="LIN_N"/>
</dbReference>
<feature type="domain" description="Putative E3 ubiquitin-protein ligase LIN ARM-like" evidence="3">
    <location>
        <begin position="637"/>
        <end position="1002"/>
    </location>
</feature>
<dbReference type="SUPFAM" id="SSF48371">
    <property type="entry name" value="ARM repeat"/>
    <property type="match status" value="1"/>
</dbReference>
<protein>
    <recommendedName>
        <fullName evidence="7">E3 ubiquitin-protein ligase LIN</fullName>
    </recommendedName>
</protein>
<dbReference type="Pfam" id="PF23628">
    <property type="entry name" value="ARM_LIN_C"/>
    <property type="match status" value="1"/>
</dbReference>
<reference evidence="5 6" key="1">
    <citation type="submission" date="2024-01" db="EMBL/GenBank/DDBJ databases">
        <title>Genome assemblies of Stephania.</title>
        <authorList>
            <person name="Yang L."/>
        </authorList>
    </citation>
    <scope>NUCLEOTIDE SEQUENCE [LARGE SCALE GENOMIC DNA]</scope>
    <source>
        <strain evidence="5">YNDBR</strain>
        <tissue evidence="5">Leaf</tissue>
    </source>
</reference>
<organism evidence="5 6">
    <name type="scientific">Stephania yunnanensis</name>
    <dbReference type="NCBI Taxonomy" id="152371"/>
    <lineage>
        <taxon>Eukaryota</taxon>
        <taxon>Viridiplantae</taxon>
        <taxon>Streptophyta</taxon>
        <taxon>Embryophyta</taxon>
        <taxon>Tracheophyta</taxon>
        <taxon>Spermatophyta</taxon>
        <taxon>Magnoliopsida</taxon>
        <taxon>Ranunculales</taxon>
        <taxon>Menispermaceae</taxon>
        <taxon>Menispermoideae</taxon>
        <taxon>Cissampelideae</taxon>
        <taxon>Stephania</taxon>
    </lineage>
</organism>
<feature type="region of interest" description="Disordered" evidence="1">
    <location>
        <begin position="404"/>
        <end position="430"/>
    </location>
</feature>
<comment type="caution">
    <text evidence="5">The sequence shown here is derived from an EMBL/GenBank/DDBJ whole genome shotgun (WGS) entry which is preliminary data.</text>
</comment>
<evidence type="ECO:0000259" key="2">
    <source>
        <dbReference type="Pfam" id="PF23568"/>
    </source>
</evidence>
<evidence type="ECO:0008006" key="7">
    <source>
        <dbReference type="Google" id="ProtNLM"/>
    </source>
</evidence>
<evidence type="ECO:0000313" key="6">
    <source>
        <dbReference type="Proteomes" id="UP001420932"/>
    </source>
</evidence>
<feature type="domain" description="Putative E3 ubiquitin-protein ligase LIN ARM repeats" evidence="4">
    <location>
        <begin position="476"/>
        <end position="635"/>
    </location>
</feature>